<proteinExistence type="predicted"/>
<dbReference type="Proteomes" id="UP000717696">
    <property type="component" value="Unassembled WGS sequence"/>
</dbReference>
<evidence type="ECO:0000313" key="2">
    <source>
        <dbReference type="EMBL" id="KAH7159520.1"/>
    </source>
</evidence>
<protein>
    <submittedName>
        <fullName evidence="2">CHAT domain-containing protein</fullName>
    </submittedName>
</protein>
<reference evidence="2" key="1">
    <citation type="journal article" date="2021" name="Nat. Commun.">
        <title>Genetic determinants of endophytism in the Arabidopsis root mycobiome.</title>
        <authorList>
            <person name="Mesny F."/>
            <person name="Miyauchi S."/>
            <person name="Thiergart T."/>
            <person name="Pickel B."/>
            <person name="Atanasova L."/>
            <person name="Karlsson M."/>
            <person name="Huettel B."/>
            <person name="Barry K.W."/>
            <person name="Haridas S."/>
            <person name="Chen C."/>
            <person name="Bauer D."/>
            <person name="Andreopoulos W."/>
            <person name="Pangilinan J."/>
            <person name="LaButti K."/>
            <person name="Riley R."/>
            <person name="Lipzen A."/>
            <person name="Clum A."/>
            <person name="Drula E."/>
            <person name="Henrissat B."/>
            <person name="Kohler A."/>
            <person name="Grigoriev I.V."/>
            <person name="Martin F.M."/>
            <person name="Hacquard S."/>
        </authorList>
    </citation>
    <scope>NUCLEOTIDE SEQUENCE</scope>
    <source>
        <strain evidence="2">MPI-CAGE-AT-0021</strain>
    </source>
</reference>
<dbReference type="OrthoDB" id="9991317at2759"/>
<accession>A0A9P9JHS9</accession>
<evidence type="ECO:0000313" key="3">
    <source>
        <dbReference type="Proteomes" id="UP000717696"/>
    </source>
</evidence>
<dbReference type="EMBL" id="JAGMUU010000002">
    <property type="protein sequence ID" value="KAH7159520.1"/>
    <property type="molecule type" value="Genomic_DNA"/>
</dbReference>
<dbReference type="PANTHER" id="PTHR19959">
    <property type="entry name" value="KINESIN LIGHT CHAIN"/>
    <property type="match status" value="1"/>
</dbReference>
<evidence type="ECO:0000259" key="1">
    <source>
        <dbReference type="Pfam" id="PF12770"/>
    </source>
</evidence>
<dbReference type="Gene3D" id="1.25.40.10">
    <property type="entry name" value="Tetratricopeptide repeat domain"/>
    <property type="match status" value="3"/>
</dbReference>
<dbReference type="InterPro" id="IPR011990">
    <property type="entry name" value="TPR-like_helical_dom_sf"/>
</dbReference>
<dbReference type="Pfam" id="PF12770">
    <property type="entry name" value="CHAT"/>
    <property type="match status" value="1"/>
</dbReference>
<comment type="caution">
    <text evidence="2">The sequence shown here is derived from an EMBL/GenBank/DDBJ whole genome shotgun (WGS) entry which is preliminary data.</text>
</comment>
<dbReference type="InterPro" id="IPR024983">
    <property type="entry name" value="CHAT_dom"/>
</dbReference>
<feature type="domain" description="CHAT" evidence="1">
    <location>
        <begin position="802"/>
        <end position="1058"/>
    </location>
</feature>
<gene>
    <name evidence="2" type="ORF">B0J13DRAFT_492615</name>
</gene>
<dbReference type="SUPFAM" id="SSF48452">
    <property type="entry name" value="TPR-like"/>
    <property type="match status" value="1"/>
</dbReference>
<organism evidence="2 3">
    <name type="scientific">Dactylonectria estremocensis</name>
    <dbReference type="NCBI Taxonomy" id="1079267"/>
    <lineage>
        <taxon>Eukaryota</taxon>
        <taxon>Fungi</taxon>
        <taxon>Dikarya</taxon>
        <taxon>Ascomycota</taxon>
        <taxon>Pezizomycotina</taxon>
        <taxon>Sordariomycetes</taxon>
        <taxon>Hypocreomycetidae</taxon>
        <taxon>Hypocreales</taxon>
        <taxon>Nectriaceae</taxon>
        <taxon>Dactylonectria</taxon>
    </lineage>
</organism>
<dbReference type="AlphaFoldDB" id="A0A9P9JHS9"/>
<sequence length="1140" mass="127917">MADLNREIRLQQKIVYKTFKNNDEQVKEVLNLGTLFYRRFSQLATMADLEKAISISRQVIDLTSESHTKWPDYLTSLSFRLGDRYSMTGMSHDLDEAIQIGREAIELTPEDFPGKARRLSNLGALLHDQFESVGDAANLEEAIQIGSKAVDLTPEGDPDRVVFLSNLGALLRSQYARSGLLSDLEEAIRVGQEAITTAEDDYPDMETLLSNVATQFGDKYFSTGDLTDLGEAIRMGREAIDKTPQDSPDRGRYLNTLAIQLHRKFLRLGTTEDLENAIQLCQEALQILELTPHKRQDKAACLSNLGSQLGDKYSTTEDVTILEEAIHFGREAVSITPEDDPYRAVWLGNLAILLGKRIGVMADLEEAIELGRHVVEHTSTNFPERARYLNTLSVQLHLRFSRKGEYPDLEEAIRLGRASIDLTPENHPERAPHLSNLALCLQARHMAIRQGDDPDAPRQTGDIREAISFAKQAVDATPEGHPRRADYLNNVSVCFRANYGETRSKETLDEAIFFGREAVKAAPDGTAFRATWLMNVAALLRDRFMLHKTERTGMEEALLYNESVLHQSTSPIASRLMAGREILDCSAIISEWQRGYDAAAVAVKLIPKLISRSSDNPDKHFLLGHVFFLASDTAAVALRLQKEPLVALQILEQGRGVLAASLEEMRTDVLDLQRSYPELARQFDNLRSELTQPVMRSTTLSDAFQQAGELQQNRQYRANEELDRLIVEIREQPGFEDFLQAPSKTDIEAAAKDGAIVVVNASKHGCDAILIQPQKIWSLALPRLKTKDIYEKADKNDWGSLETLAWLWDVAMEPILDALGFTQLPLNPSEDNWPHIWWVPTGRLAEFPLHAAGHHNAGSSETVLDRVMSSYSSSVKALVHSRRRPAITSTSSALLVAMEKTRGYSWLPHAAAEIKVVRGLCESMALSPIKPKRRKQEMISHLMECKIFHFAGHGYTDATDPSQSHLLLEDSEELSVGTLLEVNLRERSPFLAYLSACGTGQIKDTSYLDESTHLIGGYQLAGFRHVIGTLWEVDDKLCVDMARITYEAIGEGRMTDKSVCWGLHKATRELRSRWMENTGTVRRRSRRVRKMRIIMGQTKTGAPHGRQRDVRLPRDVILCDDNGEEAMTSPPWVPYVHFGV</sequence>
<name>A0A9P9JHS9_9HYPO</name>
<dbReference type="PANTHER" id="PTHR19959:SF119">
    <property type="entry name" value="FUNGAL LIPASE-LIKE DOMAIN-CONTAINING PROTEIN"/>
    <property type="match status" value="1"/>
</dbReference>
<keyword evidence="3" id="KW-1185">Reference proteome</keyword>